<feature type="region of interest" description="Disordered" evidence="1">
    <location>
        <begin position="807"/>
        <end position="826"/>
    </location>
</feature>
<dbReference type="STRING" id="500485.B6HVP0"/>
<evidence type="ECO:0000256" key="1">
    <source>
        <dbReference type="SAM" id="MobiDB-lite"/>
    </source>
</evidence>
<feature type="compositionally biased region" description="Polar residues" evidence="1">
    <location>
        <begin position="153"/>
        <end position="164"/>
    </location>
</feature>
<organism evidence="2 3">
    <name type="scientific">Penicillium rubens (strain ATCC 28089 / DSM 1075 / NRRL 1951 / Wisconsin 54-1255)</name>
    <name type="common">Penicillium chrysogenum</name>
    <dbReference type="NCBI Taxonomy" id="500485"/>
    <lineage>
        <taxon>Eukaryota</taxon>
        <taxon>Fungi</taxon>
        <taxon>Dikarya</taxon>
        <taxon>Ascomycota</taxon>
        <taxon>Pezizomycotina</taxon>
        <taxon>Eurotiomycetes</taxon>
        <taxon>Eurotiomycetidae</taxon>
        <taxon>Eurotiales</taxon>
        <taxon>Aspergillaceae</taxon>
        <taxon>Penicillium</taxon>
        <taxon>Penicillium chrysogenum species complex</taxon>
    </lineage>
</organism>
<feature type="region of interest" description="Disordered" evidence="1">
    <location>
        <begin position="682"/>
        <end position="701"/>
    </location>
</feature>
<proteinExistence type="predicted"/>
<feature type="region of interest" description="Disordered" evidence="1">
    <location>
        <begin position="473"/>
        <end position="582"/>
    </location>
</feature>
<dbReference type="BioCyc" id="PCHR:PC22G15210-MONOMER"/>
<dbReference type="VEuPathDB" id="FungiDB:PCH_Pc22g15210"/>
<feature type="compositionally biased region" description="Basic and acidic residues" evidence="1">
    <location>
        <begin position="685"/>
        <end position="695"/>
    </location>
</feature>
<keyword evidence="3" id="KW-1185">Reference proteome</keyword>
<feature type="compositionally biased region" description="Low complexity" evidence="1">
    <location>
        <begin position="33"/>
        <end position="59"/>
    </location>
</feature>
<feature type="compositionally biased region" description="Polar residues" evidence="1">
    <location>
        <begin position="563"/>
        <end position="577"/>
    </location>
</feature>
<dbReference type="Proteomes" id="UP000000724">
    <property type="component" value="Contig Pc00c22"/>
</dbReference>
<feature type="region of interest" description="Disordered" evidence="1">
    <location>
        <begin position="762"/>
        <end position="798"/>
    </location>
</feature>
<dbReference type="OMA" id="SADWQQW"/>
<feature type="compositionally biased region" description="Polar residues" evidence="1">
    <location>
        <begin position="79"/>
        <end position="91"/>
    </location>
</feature>
<gene>
    <name evidence="2" type="ORF">Pc22g15210</name>
    <name evidence="2" type="ORF">PCH_Pc22g15210</name>
</gene>
<dbReference type="EMBL" id="AM920437">
    <property type="protein sequence ID" value="CAP98809.1"/>
    <property type="molecule type" value="Genomic_DNA"/>
</dbReference>
<dbReference type="eggNOG" id="ENOG502SE9M">
    <property type="taxonomic scope" value="Eukaryota"/>
</dbReference>
<accession>B6HVP0</accession>
<feature type="region of interest" description="Disordered" evidence="1">
    <location>
        <begin position="600"/>
        <end position="621"/>
    </location>
</feature>
<sequence>MFSSTSNTRSLRRSMSTRSIRKPRRPAAEIPDAAVQHAATAAAASRAMRSSQSSSQESKNSYERLGGPGNVAIPRRRTGSSLRSTDDTSSVVQADLPKVQNLRHSKELSGVSGRAPCFDDPAALPPITELDGLDGRDSSVPSSYRRLRKAKSMFSTRQRTSQTPYGVPPLPCGDPLDPERSPGFQLPRTMRRSVSFLRGSYQSTQVDPTAKGHDAAVQLARSQFAQTPDGRGVQPRRSSFLLRRKREHRPFRKSFRATSEYGVDTRLSHEFRSFSSSIKNKFRRVFGFSRLADQPTPSGTPNGAEVSVETPIEKCTEEYSPHKLAVTEDGIDSNYFQSMPQSPSHDSLCTSKSRVTSWADSTTPNTVTTRKPGHRQSLSLIREDGNLHQQLPRTPTMDDTANQSPLDVRANPHRISIVDSQDLYTALMKQMGQNSLSGPDEEMVFGRVSQHRVIPERASSVYSQHGRRSIRHVASQECSTSPGSFATARDGDQSSPRKYPRSAKSMQFSRGVPSRVKNQHMTAISDKTSPQSTYALSEESDEEDGSVIVSRTRASKRDIVSPSVYSRTTSGNTPTRTDNVDMDIHDEPGTATIFAPQRTTYSSPKRANRVSSSMPHRNPSADWQQWMSSQIERIEQASPTREHVREDAQYQDDDEYFTGLARRAPVAVSARSSAVVKVQDSQSITERKASTENKVRSQSNFSRPLIQASGMRTIVPLQTTKSENMAQAHATSLSMDTATMSGENVSPKPIPAACNQEPSPIRLRSGNMQPPESPTPKGVGLKRSWTKEQQRRYSARRAPIAQDSRINHFRSMRTQRDNRANNENARQRDEYSDMMESYHQLQDIHSTISSKRMVDMFLDSRRRQMGEITDNNTTTEAFL</sequence>
<evidence type="ECO:0000313" key="2">
    <source>
        <dbReference type="EMBL" id="CAP98809.1"/>
    </source>
</evidence>
<dbReference type="KEGG" id="pcs:N7525_004855"/>
<name>B6HVP0_PENRW</name>
<dbReference type="OrthoDB" id="9975114at2759"/>
<feature type="compositionally biased region" description="Low complexity" evidence="1">
    <location>
        <begin position="1"/>
        <end position="18"/>
    </location>
</feature>
<dbReference type="AlphaFoldDB" id="B6HVP0"/>
<reference evidence="2 3" key="1">
    <citation type="journal article" date="2008" name="Nat. Biotechnol.">
        <title>Genome sequencing and analysis of the filamentous fungus Penicillium chrysogenum.</title>
        <authorList>
            <person name="van den Berg M.A."/>
            <person name="Albang R."/>
            <person name="Albermann K."/>
            <person name="Badger J.H."/>
            <person name="Daran J.-M."/>
            <person name="Driessen A.J.M."/>
            <person name="Garcia-Estrada C."/>
            <person name="Fedorova N.D."/>
            <person name="Harris D.M."/>
            <person name="Heijne W.H.M."/>
            <person name="Joardar V.S."/>
            <person name="Kiel J.A.K.W."/>
            <person name="Kovalchuk A."/>
            <person name="Martin J.F."/>
            <person name="Nierman W.C."/>
            <person name="Nijland J.G."/>
            <person name="Pronk J.T."/>
            <person name="Roubos J.A."/>
            <person name="van der Klei I.J."/>
            <person name="van Peij N.N.M.E."/>
            <person name="Veenhuis M."/>
            <person name="von Doehren H."/>
            <person name="Wagner C."/>
            <person name="Wortman J.R."/>
            <person name="Bovenberg R.A.L."/>
        </authorList>
    </citation>
    <scope>NUCLEOTIDE SEQUENCE [LARGE SCALE GENOMIC DNA]</scope>
    <source>
        <strain evidence="3">ATCC 28089 / DSM 1075 / NRRL 1951 / Wisconsin 54-1255</strain>
    </source>
</reference>
<feature type="compositionally biased region" description="Polar residues" evidence="1">
    <location>
        <begin position="519"/>
        <end position="535"/>
    </location>
</feature>
<dbReference type="GeneID" id="8304672"/>
<protein>
    <submittedName>
        <fullName evidence="2">Pc22g15210 protein</fullName>
    </submittedName>
</protein>
<feature type="region of interest" description="Disordered" evidence="1">
    <location>
        <begin position="1"/>
        <end position="91"/>
    </location>
</feature>
<feature type="compositionally biased region" description="Basic and acidic residues" evidence="1">
    <location>
        <begin position="814"/>
        <end position="826"/>
    </location>
</feature>
<evidence type="ECO:0000313" key="3">
    <source>
        <dbReference type="Proteomes" id="UP000000724"/>
    </source>
</evidence>
<dbReference type="HOGENOM" id="CLU_007280_0_0_1"/>
<feature type="region of interest" description="Disordered" evidence="1">
    <location>
        <begin position="150"/>
        <end position="172"/>
    </location>
</feature>